<reference evidence="8 9" key="1">
    <citation type="submission" date="2016-02" db="EMBL/GenBank/DDBJ databases">
        <title>Complete genome sequencing and analysis of ATSB10, Dyella thiooxydans isolated from rhizosphere soil of sunflower (Helianthus annuus L.).</title>
        <authorList>
            <person name="Lee Y."/>
            <person name="Hwangbo K."/>
            <person name="Chung H."/>
            <person name="Yoo J."/>
            <person name="Kim K.Y."/>
            <person name="Sa T.M."/>
            <person name="Um Y."/>
            <person name="Madhaiyan M."/>
        </authorList>
    </citation>
    <scope>NUCLEOTIDE SEQUENCE [LARGE SCALE GENOMIC DNA]</scope>
    <source>
        <strain evidence="8 9">ATSB10</strain>
    </source>
</reference>
<feature type="transmembrane region" description="Helical" evidence="5">
    <location>
        <begin position="7"/>
        <end position="27"/>
    </location>
</feature>
<keyword evidence="3 4" id="KW-0378">Hydrolase</keyword>
<dbReference type="InterPro" id="IPR033453">
    <property type="entry name" value="Glyco_hydro_30_TIM-barrel"/>
</dbReference>
<dbReference type="GO" id="GO:0006680">
    <property type="term" value="P:glucosylceramide catabolic process"/>
    <property type="evidence" value="ECO:0007669"/>
    <property type="project" value="TreeGrafter"/>
</dbReference>
<dbReference type="InterPro" id="IPR013780">
    <property type="entry name" value="Glyco_hydro_b"/>
</dbReference>
<dbReference type="Gene3D" id="3.20.20.80">
    <property type="entry name" value="Glycosidases"/>
    <property type="match status" value="1"/>
</dbReference>
<dbReference type="Proteomes" id="UP000077255">
    <property type="component" value="Chromosome"/>
</dbReference>
<evidence type="ECO:0000256" key="3">
    <source>
        <dbReference type="ARBA" id="ARBA00022801"/>
    </source>
</evidence>
<evidence type="ECO:0000256" key="5">
    <source>
        <dbReference type="SAM" id="Phobius"/>
    </source>
</evidence>
<dbReference type="GO" id="GO:0004348">
    <property type="term" value="F:glucosylceramidase activity"/>
    <property type="evidence" value="ECO:0007669"/>
    <property type="project" value="InterPro"/>
</dbReference>
<dbReference type="EMBL" id="CP014841">
    <property type="protein sequence ID" value="AND70928.1"/>
    <property type="molecule type" value="Genomic_DNA"/>
</dbReference>
<dbReference type="PANTHER" id="PTHR11069">
    <property type="entry name" value="GLUCOSYLCERAMIDASE"/>
    <property type="match status" value="1"/>
</dbReference>
<evidence type="ECO:0000256" key="1">
    <source>
        <dbReference type="ARBA" id="ARBA00005382"/>
    </source>
</evidence>
<evidence type="ECO:0000259" key="6">
    <source>
        <dbReference type="Pfam" id="PF02055"/>
    </source>
</evidence>
<evidence type="ECO:0000256" key="2">
    <source>
        <dbReference type="ARBA" id="ARBA00022729"/>
    </source>
</evidence>
<keyword evidence="4" id="KW-0326">Glycosidase</keyword>
<dbReference type="OrthoDB" id="9806701at2"/>
<proteinExistence type="inferred from homology"/>
<comment type="similarity">
    <text evidence="1 4">Belongs to the glycosyl hydrolase 30 family.</text>
</comment>
<dbReference type="AlphaFoldDB" id="A0A160N5H1"/>
<dbReference type="STRING" id="445710.ATSB10_34740"/>
<dbReference type="Gene3D" id="2.60.40.1180">
    <property type="entry name" value="Golgi alpha-mannosidase II"/>
    <property type="match status" value="1"/>
</dbReference>
<evidence type="ECO:0000259" key="7">
    <source>
        <dbReference type="Pfam" id="PF17189"/>
    </source>
</evidence>
<organism evidence="8 9">
    <name type="scientific">Dyella thiooxydans</name>
    <dbReference type="NCBI Taxonomy" id="445710"/>
    <lineage>
        <taxon>Bacteria</taxon>
        <taxon>Pseudomonadati</taxon>
        <taxon>Pseudomonadota</taxon>
        <taxon>Gammaproteobacteria</taxon>
        <taxon>Lysobacterales</taxon>
        <taxon>Rhodanobacteraceae</taxon>
        <taxon>Dyella</taxon>
    </lineage>
</organism>
<dbReference type="PANTHER" id="PTHR11069:SF23">
    <property type="entry name" value="LYSOSOMAL ACID GLUCOSYLCERAMIDASE"/>
    <property type="match status" value="1"/>
</dbReference>
<dbReference type="Pfam" id="PF02055">
    <property type="entry name" value="Glyco_hydro_30"/>
    <property type="match status" value="1"/>
</dbReference>
<evidence type="ECO:0000256" key="4">
    <source>
        <dbReference type="RuleBase" id="RU361188"/>
    </source>
</evidence>
<keyword evidence="5" id="KW-1133">Transmembrane helix</keyword>
<dbReference type="Pfam" id="PF17189">
    <property type="entry name" value="Glyco_hydro_30C"/>
    <property type="match status" value="1"/>
</dbReference>
<dbReference type="InterPro" id="IPR001139">
    <property type="entry name" value="Glyco_hydro_30"/>
</dbReference>
<keyword evidence="9" id="KW-1185">Reference proteome</keyword>
<evidence type="ECO:0000313" key="8">
    <source>
        <dbReference type="EMBL" id="AND70928.1"/>
    </source>
</evidence>
<dbReference type="InterPro" id="IPR033452">
    <property type="entry name" value="GH30_C"/>
</dbReference>
<keyword evidence="2" id="KW-0732">Signal</keyword>
<dbReference type="SUPFAM" id="SSF51445">
    <property type="entry name" value="(Trans)glycosidases"/>
    <property type="match status" value="1"/>
</dbReference>
<keyword evidence="5" id="KW-0812">Transmembrane</keyword>
<dbReference type="RefSeq" id="WP_063673899.1">
    <property type="nucleotide sequence ID" value="NZ_CP014841.1"/>
</dbReference>
<accession>A0A160N5H1</accession>
<dbReference type="InterPro" id="IPR017853">
    <property type="entry name" value="GH"/>
</dbReference>
<protein>
    <recommendedName>
        <fullName evidence="10">Glycosyl hydrolase</fullName>
    </recommendedName>
</protein>
<dbReference type="PRINTS" id="PR00843">
    <property type="entry name" value="GLHYDRLASE30"/>
</dbReference>
<dbReference type="PATRIC" id="fig|445710.3.peg.3473"/>
<dbReference type="GO" id="GO:0016020">
    <property type="term" value="C:membrane"/>
    <property type="evidence" value="ECO:0007669"/>
    <property type="project" value="GOC"/>
</dbReference>
<feature type="domain" description="Glycosyl hydrolase family 30 beta sandwich" evidence="7">
    <location>
        <begin position="433"/>
        <end position="494"/>
    </location>
</feature>
<sequence length="522" mass="56858">MDEHRGIPGWLPVVGFALITGVALAGLHATRQEPVAQAATPAPRPADEPILPTVQVWLSTADRRELLARQPDIGMIPGTAQPGDVVVDPKATYQTMTGFGAAITDASAWLIQNRMDGEQRAALLREMFGPPPGLNMAMTRLTIGASDFSPTPYTLDDMPAGQVDPDLAHFNVGTNLHDLIPTVREALAINPQLRIVASPWSPPAWMKTSGKLIGGELLPQYESAYADYLVKYVDTFRGYGIPIFALTVQNEPGYEPGTYPGMLMPAATRTSLIGQYLGPELASRRRRVRILAWDHNWDAPDQPLDVLADPLAAPYVSGVAWHCYAGTPSVQTDVHRAHPDKDAYITECSGGDWASAKHGELLWFARDLLLAGIRNWARGVIYWNLALDENHGPHAGGCDLCKGVVTIDSQTGAVIRNDEYYAFAHFSRFVPPGAVRVGSSEPDKDVVNVAFVIPDDGTLVMVMVNSRTEAYAVKVDQGDVGFRYTMPAQSVATFVWQPDPVGSWAKRLKRWLGDLRAVVPHG</sequence>
<gene>
    <name evidence="8" type="ORF">ATSB10_34740</name>
</gene>
<evidence type="ECO:0008006" key="10">
    <source>
        <dbReference type="Google" id="ProtNLM"/>
    </source>
</evidence>
<dbReference type="KEGG" id="dtx:ATSB10_34740"/>
<keyword evidence="5" id="KW-0472">Membrane</keyword>
<feature type="domain" description="Glycosyl hydrolase family 30 TIM-barrel" evidence="6">
    <location>
        <begin position="97"/>
        <end position="430"/>
    </location>
</feature>
<evidence type="ECO:0000313" key="9">
    <source>
        <dbReference type="Proteomes" id="UP000077255"/>
    </source>
</evidence>
<name>A0A160N5H1_9GAMM</name>